<sequence>MMKKLLFLLGFSILASGCNQADAFVERQVDRLITRFDATDCEDARFERFGRLPDEEGEGVINAFGISEACAEDIRVGLAEGGFKETGPLTYLLTLPSGSRETVLIRPGDVMDDLKVEWRVFD</sequence>
<dbReference type="PATRIC" id="fig|874156.12.peg.1809"/>
<reference evidence="2 3" key="1">
    <citation type="submission" date="2015-04" db="EMBL/GenBank/DDBJ databases">
        <title>The draft genome sequence of Erythrobacter marinus HWDM-33.</title>
        <authorList>
            <person name="Zhuang L."/>
            <person name="Liu Y."/>
            <person name="Shao Z."/>
        </authorList>
    </citation>
    <scope>NUCLEOTIDE SEQUENCE [LARGE SCALE GENOMIC DNA]</scope>
    <source>
        <strain evidence="2 3">HWDM-33</strain>
    </source>
</reference>
<name>A0A0H0XU56_9SPHN</name>
<evidence type="ECO:0000313" key="3">
    <source>
        <dbReference type="Proteomes" id="UP000053455"/>
    </source>
</evidence>
<evidence type="ECO:0008006" key="4">
    <source>
        <dbReference type="Google" id="ProtNLM"/>
    </source>
</evidence>
<keyword evidence="3" id="KW-1185">Reference proteome</keyword>
<dbReference type="OrthoDB" id="9155677at2"/>
<dbReference type="PROSITE" id="PS51257">
    <property type="entry name" value="PROKAR_LIPOPROTEIN"/>
    <property type="match status" value="1"/>
</dbReference>
<feature type="chain" id="PRO_5002589146" description="Lipoprotein" evidence="1">
    <location>
        <begin position="22"/>
        <end position="122"/>
    </location>
</feature>
<dbReference type="RefSeq" id="WP_047093614.1">
    <property type="nucleotide sequence ID" value="NZ_LBHU01000002.1"/>
</dbReference>
<dbReference type="STRING" id="874156.GCA_001021555_01555"/>
<keyword evidence="1" id="KW-0732">Signal</keyword>
<evidence type="ECO:0000313" key="2">
    <source>
        <dbReference type="EMBL" id="KLI63800.1"/>
    </source>
</evidence>
<proteinExistence type="predicted"/>
<dbReference type="EMBL" id="LBHU01000002">
    <property type="protein sequence ID" value="KLI63800.1"/>
    <property type="molecule type" value="Genomic_DNA"/>
</dbReference>
<accession>A0A0H0XU56</accession>
<protein>
    <recommendedName>
        <fullName evidence="4">Lipoprotein</fullName>
    </recommendedName>
</protein>
<gene>
    <name evidence="2" type="ORF">AAV99_08815</name>
</gene>
<organism evidence="2 3">
    <name type="scientific">Aurantiacibacter marinus</name>
    <dbReference type="NCBI Taxonomy" id="874156"/>
    <lineage>
        <taxon>Bacteria</taxon>
        <taxon>Pseudomonadati</taxon>
        <taxon>Pseudomonadota</taxon>
        <taxon>Alphaproteobacteria</taxon>
        <taxon>Sphingomonadales</taxon>
        <taxon>Erythrobacteraceae</taxon>
        <taxon>Aurantiacibacter</taxon>
    </lineage>
</organism>
<dbReference type="Proteomes" id="UP000053455">
    <property type="component" value="Unassembled WGS sequence"/>
</dbReference>
<comment type="caution">
    <text evidence="2">The sequence shown here is derived from an EMBL/GenBank/DDBJ whole genome shotgun (WGS) entry which is preliminary data.</text>
</comment>
<evidence type="ECO:0000256" key="1">
    <source>
        <dbReference type="SAM" id="SignalP"/>
    </source>
</evidence>
<dbReference type="AlphaFoldDB" id="A0A0H0XU56"/>
<feature type="signal peptide" evidence="1">
    <location>
        <begin position="1"/>
        <end position="21"/>
    </location>
</feature>